<dbReference type="PaxDb" id="8022-A0A060WJX4"/>
<feature type="compositionally biased region" description="Polar residues" evidence="1">
    <location>
        <begin position="97"/>
        <end position="112"/>
    </location>
</feature>
<dbReference type="EMBL" id="FR904484">
    <property type="protein sequence ID" value="CDQ64855.1"/>
    <property type="molecule type" value="Genomic_DNA"/>
</dbReference>
<feature type="compositionally biased region" description="Low complexity" evidence="1">
    <location>
        <begin position="48"/>
        <end position="80"/>
    </location>
</feature>
<proteinExistence type="predicted"/>
<dbReference type="Proteomes" id="UP000193380">
    <property type="component" value="Unassembled WGS sequence"/>
</dbReference>
<evidence type="ECO:0000313" key="3">
    <source>
        <dbReference type="Proteomes" id="UP000193380"/>
    </source>
</evidence>
<sequence length="112" mass="11650">MSGVRERQWLWRAQTWSSSSLSRAASPIVNSLLTEEAQGGAGDPAASEPAATDTLAPAEAPTPAENPAAADTTPAAPQPESQAPDMKTDLTGLFTEKPQSGRSLWVSDTITS</sequence>
<dbReference type="AlphaFoldDB" id="A0A060WJX4"/>
<accession>A0A060WJX4</accession>
<protein>
    <submittedName>
        <fullName evidence="2">Uncharacterized protein</fullName>
    </submittedName>
</protein>
<evidence type="ECO:0000256" key="1">
    <source>
        <dbReference type="SAM" id="MobiDB-lite"/>
    </source>
</evidence>
<gene>
    <name evidence="2" type="ORF">GSONMT00072046001</name>
</gene>
<feature type="compositionally biased region" description="Low complexity" evidence="1">
    <location>
        <begin position="17"/>
        <end position="26"/>
    </location>
</feature>
<feature type="region of interest" description="Disordered" evidence="1">
    <location>
        <begin position="1"/>
        <end position="112"/>
    </location>
</feature>
<reference evidence="2" key="2">
    <citation type="submission" date="2014-03" db="EMBL/GenBank/DDBJ databases">
        <authorList>
            <person name="Genoscope - CEA"/>
        </authorList>
    </citation>
    <scope>NUCLEOTIDE SEQUENCE</scope>
</reference>
<organism evidence="2 3">
    <name type="scientific">Oncorhynchus mykiss</name>
    <name type="common">Rainbow trout</name>
    <name type="synonym">Salmo gairdneri</name>
    <dbReference type="NCBI Taxonomy" id="8022"/>
    <lineage>
        <taxon>Eukaryota</taxon>
        <taxon>Metazoa</taxon>
        <taxon>Chordata</taxon>
        <taxon>Craniata</taxon>
        <taxon>Vertebrata</taxon>
        <taxon>Euteleostomi</taxon>
        <taxon>Actinopterygii</taxon>
        <taxon>Neopterygii</taxon>
        <taxon>Teleostei</taxon>
        <taxon>Protacanthopterygii</taxon>
        <taxon>Salmoniformes</taxon>
        <taxon>Salmonidae</taxon>
        <taxon>Salmoninae</taxon>
        <taxon>Oncorhynchus</taxon>
    </lineage>
</organism>
<name>A0A060WJX4_ONCMY</name>
<reference evidence="2" key="1">
    <citation type="journal article" date="2014" name="Nat. Commun.">
        <title>The rainbow trout genome provides novel insights into evolution after whole-genome duplication in vertebrates.</title>
        <authorList>
            <person name="Berthelot C."/>
            <person name="Brunet F."/>
            <person name="Chalopin D."/>
            <person name="Juanchich A."/>
            <person name="Bernard M."/>
            <person name="Noel B."/>
            <person name="Bento P."/>
            <person name="Da Silva C."/>
            <person name="Labadie K."/>
            <person name="Alberti A."/>
            <person name="Aury J.M."/>
            <person name="Louis A."/>
            <person name="Dehais P."/>
            <person name="Bardou P."/>
            <person name="Montfort J."/>
            <person name="Klopp C."/>
            <person name="Cabau C."/>
            <person name="Gaspin C."/>
            <person name="Thorgaard G.H."/>
            <person name="Boussaha M."/>
            <person name="Quillet E."/>
            <person name="Guyomard R."/>
            <person name="Galiana D."/>
            <person name="Bobe J."/>
            <person name="Volff J.N."/>
            <person name="Genet C."/>
            <person name="Wincker P."/>
            <person name="Jaillon O."/>
            <person name="Roest Crollius H."/>
            <person name="Guiguen Y."/>
        </authorList>
    </citation>
    <scope>NUCLEOTIDE SEQUENCE [LARGE SCALE GENOMIC DNA]</scope>
</reference>
<evidence type="ECO:0000313" key="2">
    <source>
        <dbReference type="EMBL" id="CDQ64855.1"/>
    </source>
</evidence>